<dbReference type="Proteomes" id="UP000292445">
    <property type="component" value="Unassembled WGS sequence"/>
</dbReference>
<dbReference type="AlphaFoldDB" id="A0A4Q7NEL1"/>
<evidence type="ECO:0000259" key="1">
    <source>
        <dbReference type="Pfam" id="PF19825"/>
    </source>
</evidence>
<dbReference type="RefSeq" id="WP_130359222.1">
    <property type="nucleotide sequence ID" value="NZ_SGXC01000002.1"/>
</dbReference>
<evidence type="ECO:0000313" key="3">
    <source>
        <dbReference type="Proteomes" id="UP000292445"/>
    </source>
</evidence>
<comment type="caution">
    <text evidence="2">The sequence shown here is derived from an EMBL/GenBank/DDBJ whole genome shotgun (WGS) entry which is preliminary data.</text>
</comment>
<name>A0A4Q7NEL1_9BURK</name>
<keyword evidence="3" id="KW-1185">Reference proteome</keyword>
<accession>A0A4Q7NEL1</accession>
<organism evidence="2 3">
    <name type="scientific">Pigmentiphaga kullae</name>
    <dbReference type="NCBI Taxonomy" id="151784"/>
    <lineage>
        <taxon>Bacteria</taxon>
        <taxon>Pseudomonadati</taxon>
        <taxon>Pseudomonadota</taxon>
        <taxon>Betaproteobacteria</taxon>
        <taxon>Burkholderiales</taxon>
        <taxon>Alcaligenaceae</taxon>
        <taxon>Pigmentiphaga</taxon>
    </lineage>
</organism>
<dbReference type="EMBL" id="SGXC01000002">
    <property type="protein sequence ID" value="RZS81429.1"/>
    <property type="molecule type" value="Genomic_DNA"/>
</dbReference>
<dbReference type="OrthoDB" id="9778912at2"/>
<feature type="domain" description="DUF6306" evidence="1">
    <location>
        <begin position="28"/>
        <end position="154"/>
    </location>
</feature>
<reference evidence="2 3" key="1">
    <citation type="submission" date="2019-02" db="EMBL/GenBank/DDBJ databases">
        <title>Genomic Encyclopedia of Type Strains, Phase IV (KMG-IV): sequencing the most valuable type-strain genomes for metagenomic binning, comparative biology and taxonomic classification.</title>
        <authorList>
            <person name="Goeker M."/>
        </authorList>
    </citation>
    <scope>NUCLEOTIDE SEQUENCE [LARGE SCALE GENOMIC DNA]</scope>
    <source>
        <strain evidence="2 3">K24</strain>
    </source>
</reference>
<dbReference type="Pfam" id="PF19825">
    <property type="entry name" value="DUF6306"/>
    <property type="match status" value="1"/>
</dbReference>
<evidence type="ECO:0000313" key="2">
    <source>
        <dbReference type="EMBL" id="RZS81429.1"/>
    </source>
</evidence>
<dbReference type="InterPro" id="IPR046273">
    <property type="entry name" value="DUF6306"/>
</dbReference>
<protein>
    <recommendedName>
        <fullName evidence="1">DUF6306 domain-containing protein</fullName>
    </recommendedName>
</protein>
<proteinExistence type="predicted"/>
<gene>
    <name evidence="2" type="ORF">EV675_4052</name>
</gene>
<sequence length="164" mass="17821">MQSESDRASPVCYAEQADAAYMGQLAREELLAALDELLEAERAGARVAEETVAQLQDPAERALMEAIRQDEVKWCGMLIAAIKSLDAKPGSRTGAFHGKAMAIADLPARMAFLNRGQAWVVRKLEALVPRVKEAGIQDNLLAMLVAHRENIDRVEARLAAAGKP</sequence>